<dbReference type="GO" id="GO:0009086">
    <property type="term" value="P:methionine biosynthetic process"/>
    <property type="evidence" value="ECO:0007669"/>
    <property type="project" value="TreeGrafter"/>
</dbReference>
<keyword evidence="4 8" id="KW-0285">Flavoprotein</keyword>
<evidence type="ECO:0000256" key="5">
    <source>
        <dbReference type="ARBA" id="ARBA00022827"/>
    </source>
</evidence>
<evidence type="ECO:0000256" key="1">
    <source>
        <dbReference type="ARBA" id="ARBA00001974"/>
    </source>
</evidence>
<evidence type="ECO:0000256" key="4">
    <source>
        <dbReference type="ARBA" id="ARBA00022630"/>
    </source>
</evidence>
<dbReference type="PANTHER" id="PTHR45754">
    <property type="entry name" value="METHYLENETETRAHYDROFOLATE REDUCTASE"/>
    <property type="match status" value="1"/>
</dbReference>
<evidence type="ECO:0000313" key="10">
    <source>
        <dbReference type="Proteomes" id="UP000305778"/>
    </source>
</evidence>
<reference evidence="9 10" key="1">
    <citation type="submission" date="2019-04" db="EMBL/GenBank/DDBJ databases">
        <title>Streptomyces oryziradicis sp. nov., a novel actinomycete isolated from rhizosphere soil of rice (Oryza sativa L.).</title>
        <authorList>
            <person name="Li C."/>
        </authorList>
    </citation>
    <scope>NUCLEOTIDE SEQUENCE [LARGE SCALE GENOMIC DNA]</scope>
    <source>
        <strain evidence="9 10">NEAU-C40</strain>
    </source>
</reference>
<dbReference type="GO" id="GO:0071949">
    <property type="term" value="F:FAD binding"/>
    <property type="evidence" value="ECO:0007669"/>
    <property type="project" value="TreeGrafter"/>
</dbReference>
<evidence type="ECO:0000256" key="6">
    <source>
        <dbReference type="ARBA" id="ARBA00023002"/>
    </source>
</evidence>
<gene>
    <name evidence="9" type="ORF">FCI23_21765</name>
</gene>
<dbReference type="Proteomes" id="UP000305778">
    <property type="component" value="Unassembled WGS sequence"/>
</dbReference>
<comment type="cofactor">
    <cofactor evidence="1 8">
        <name>FAD</name>
        <dbReference type="ChEBI" id="CHEBI:57692"/>
    </cofactor>
</comment>
<evidence type="ECO:0000313" key="9">
    <source>
        <dbReference type="EMBL" id="TKA09485.1"/>
    </source>
</evidence>
<dbReference type="Pfam" id="PF02219">
    <property type="entry name" value="MTHFR"/>
    <property type="match status" value="1"/>
</dbReference>
<dbReference type="GO" id="GO:0035999">
    <property type="term" value="P:tetrahydrofolate interconversion"/>
    <property type="evidence" value="ECO:0007669"/>
    <property type="project" value="UniProtKB-UniPathway"/>
</dbReference>
<sequence length="287" mass="31129">MSYGEREDVRGAVAALATGANVEVIPLRGVEQKLSEIPINTTVTVTCSPKFGLDRTLDYAELAVKTGHRVVPHLAARQVADKAELLGFVRRLDALGVKDLYVIGGDAATPAGDYTSAAELIEALGAIDHGLERIGVACYPEGHPKIADNELLDALRRKQPHAHYMVSQLCFDVDTLVSWLRRMRSAGIELPLRLGLAAPMNILKLTELSIKIGVGSSVRFLTKQHGLVGSLLRGSSYQPEELLYRIGAELTSDELRIEGLHLFSFNQISATVGWQQRVGGAATVQRI</sequence>
<proteinExistence type="inferred from homology"/>
<dbReference type="InterPro" id="IPR003171">
    <property type="entry name" value="Mehydrof_redctse-like"/>
</dbReference>
<dbReference type="UniPathway" id="UPA00193"/>
<dbReference type="InterPro" id="IPR029041">
    <property type="entry name" value="FAD-linked_oxidoreductase-like"/>
</dbReference>
<name>A0A4U0T7Q4_9ACTN</name>
<keyword evidence="6 8" id="KW-0560">Oxidoreductase</keyword>
<evidence type="ECO:0000256" key="3">
    <source>
        <dbReference type="ARBA" id="ARBA00006743"/>
    </source>
</evidence>
<dbReference type="GO" id="GO:0106312">
    <property type="term" value="F:methylenetetrahydrofolate reductase (NADH) activity"/>
    <property type="evidence" value="ECO:0007669"/>
    <property type="project" value="UniProtKB-EC"/>
</dbReference>
<dbReference type="AlphaFoldDB" id="A0A4U0T7Q4"/>
<dbReference type="PANTHER" id="PTHR45754:SF3">
    <property type="entry name" value="METHYLENETETRAHYDROFOLATE REDUCTASE (NADPH)"/>
    <property type="match status" value="1"/>
</dbReference>
<organism evidence="9 10">
    <name type="scientific">Actinacidiphila oryziradicis</name>
    <dbReference type="NCBI Taxonomy" id="2571141"/>
    <lineage>
        <taxon>Bacteria</taxon>
        <taxon>Bacillati</taxon>
        <taxon>Actinomycetota</taxon>
        <taxon>Actinomycetes</taxon>
        <taxon>Kitasatosporales</taxon>
        <taxon>Streptomycetaceae</taxon>
        <taxon>Actinacidiphila</taxon>
    </lineage>
</organism>
<dbReference type="Gene3D" id="3.20.20.220">
    <property type="match status" value="1"/>
</dbReference>
<evidence type="ECO:0000256" key="2">
    <source>
        <dbReference type="ARBA" id="ARBA00004777"/>
    </source>
</evidence>
<evidence type="ECO:0000256" key="7">
    <source>
        <dbReference type="ARBA" id="ARBA00048628"/>
    </source>
</evidence>
<comment type="similarity">
    <text evidence="3 8">Belongs to the methylenetetrahydrofolate reductase family.</text>
</comment>
<dbReference type="GO" id="GO:0005829">
    <property type="term" value="C:cytosol"/>
    <property type="evidence" value="ECO:0007669"/>
    <property type="project" value="TreeGrafter"/>
</dbReference>
<accession>A0A4U0T7Q4</accession>
<dbReference type="OrthoDB" id="9812555at2"/>
<dbReference type="RefSeq" id="WP_136725617.1">
    <property type="nucleotide sequence ID" value="NZ_SUMC01000021.1"/>
</dbReference>
<keyword evidence="10" id="KW-1185">Reference proteome</keyword>
<keyword evidence="5 8" id="KW-0274">FAD</keyword>
<evidence type="ECO:0000256" key="8">
    <source>
        <dbReference type="RuleBase" id="RU003862"/>
    </source>
</evidence>
<dbReference type="EMBL" id="SUMC01000021">
    <property type="protein sequence ID" value="TKA09485.1"/>
    <property type="molecule type" value="Genomic_DNA"/>
</dbReference>
<comment type="catalytic activity">
    <reaction evidence="7">
        <text>(6S)-5-methyl-5,6,7,8-tetrahydrofolate + NAD(+) = (6R)-5,10-methylene-5,6,7,8-tetrahydrofolate + NADH + H(+)</text>
        <dbReference type="Rhea" id="RHEA:19821"/>
        <dbReference type="ChEBI" id="CHEBI:15378"/>
        <dbReference type="ChEBI" id="CHEBI:15636"/>
        <dbReference type="ChEBI" id="CHEBI:18608"/>
        <dbReference type="ChEBI" id="CHEBI:57540"/>
        <dbReference type="ChEBI" id="CHEBI:57945"/>
        <dbReference type="EC" id="1.5.1.54"/>
    </reaction>
    <physiologicalReaction direction="right-to-left" evidence="7">
        <dbReference type="Rhea" id="RHEA:19823"/>
    </physiologicalReaction>
</comment>
<comment type="pathway">
    <text evidence="2 8">One-carbon metabolism; tetrahydrofolate interconversion.</text>
</comment>
<dbReference type="SUPFAM" id="SSF51730">
    <property type="entry name" value="FAD-linked oxidoreductase"/>
    <property type="match status" value="1"/>
</dbReference>
<protein>
    <recommendedName>
        <fullName evidence="8">Methylenetetrahydrofolate reductase</fullName>
    </recommendedName>
</protein>
<comment type="caution">
    <text evidence="9">The sequence shown here is derived from an EMBL/GenBank/DDBJ whole genome shotgun (WGS) entry which is preliminary data.</text>
</comment>